<evidence type="ECO:0000313" key="5">
    <source>
        <dbReference type="EMBL" id="KAH6588994.1"/>
    </source>
</evidence>
<feature type="domain" description="K Homology" evidence="4">
    <location>
        <begin position="456"/>
        <end position="526"/>
    </location>
</feature>
<dbReference type="Gene3D" id="3.30.1370.10">
    <property type="entry name" value="K Homology domain, type 1"/>
    <property type="match status" value="3"/>
</dbReference>
<dbReference type="PANTHER" id="PTHR10288">
    <property type="entry name" value="KH DOMAIN CONTAINING RNA BINDING PROTEIN"/>
    <property type="match status" value="1"/>
</dbReference>
<feature type="region of interest" description="Disordered" evidence="3">
    <location>
        <begin position="1"/>
        <end position="161"/>
    </location>
</feature>
<keyword evidence="6" id="KW-1185">Reference proteome</keyword>
<dbReference type="PROSITE" id="PS50084">
    <property type="entry name" value="KH_TYPE_1"/>
    <property type="match status" value="3"/>
</dbReference>
<accession>A0ABQ8EZ99</accession>
<dbReference type="EMBL" id="JAFCIX010000483">
    <property type="protein sequence ID" value="KAH6588994.1"/>
    <property type="molecule type" value="Genomic_DNA"/>
</dbReference>
<sequence>MTDLATTQTGSPDRKRSLDRDSISDAGSVVERSSRYKRQATDDHGSTTELSAISLAISDDEEVTPLHYAEDDARAGASKPAPGGNTGGTGSASGATHAHNGYNQSGHAYSGQTQYGGNTFNQSQNTFHAHNSGTGHGVDPVQTGRAAGPMDPNAEPREPKPIRMRALISPKEAGVVIGKSGSHVAEIREMTGARVTVSGQVPGAYDRVVTVLGAAEANGRAFMMISSKLAGTMNDSPNPPDPQARVVTLRLLVPQSRIGYIIGRQGVRIKELQETSGCRILAQGDPLPNSSERIVTVIGTPVCLETATLRIGLLIGEAADKQTGTVLYSPQAIATAAAYNMVNMGGMAYGGMAHGGQGMGGHPGMQHAAAAAQHRSMGYSNMAAAYGSQGGQASMQAGQGGVAHPGYYGAMQGMTHQHVASQMAAYGYQQAYGGSNSMQMMAAGYGGGSGGGGDGSSKVEQITIPDECVGAIIGKGGSKVNEVRVASGCQIKIGDPQPGLRRRIITLTGSAEAVSKAQFMLLARVEHESQNKERR</sequence>
<comment type="caution">
    <text evidence="5">The sequence shown here is derived from an EMBL/GenBank/DDBJ whole genome shotgun (WGS) entry which is preliminary data.</text>
</comment>
<organism evidence="5 6">
    <name type="scientific">Batrachochytrium salamandrivorans</name>
    <dbReference type="NCBI Taxonomy" id="1357716"/>
    <lineage>
        <taxon>Eukaryota</taxon>
        <taxon>Fungi</taxon>
        <taxon>Fungi incertae sedis</taxon>
        <taxon>Chytridiomycota</taxon>
        <taxon>Chytridiomycota incertae sedis</taxon>
        <taxon>Chytridiomycetes</taxon>
        <taxon>Rhizophydiales</taxon>
        <taxon>Rhizophydiales incertae sedis</taxon>
        <taxon>Batrachochytrium</taxon>
    </lineage>
</organism>
<dbReference type="SUPFAM" id="SSF54791">
    <property type="entry name" value="Eukaryotic type KH-domain (KH-domain type I)"/>
    <property type="match status" value="3"/>
</dbReference>
<dbReference type="InterPro" id="IPR036612">
    <property type="entry name" value="KH_dom_type_1_sf"/>
</dbReference>
<dbReference type="SMART" id="SM00322">
    <property type="entry name" value="KH"/>
    <property type="match status" value="3"/>
</dbReference>
<feature type="compositionally biased region" description="Polar residues" evidence="3">
    <location>
        <begin position="1"/>
        <end position="11"/>
    </location>
</feature>
<protein>
    <recommendedName>
        <fullName evidence="4">K Homology domain-containing protein</fullName>
    </recommendedName>
</protein>
<feature type="domain" description="K Homology" evidence="4">
    <location>
        <begin position="160"/>
        <end position="230"/>
    </location>
</feature>
<evidence type="ECO:0000256" key="2">
    <source>
        <dbReference type="PROSITE-ProRule" id="PRU00117"/>
    </source>
</evidence>
<evidence type="ECO:0000259" key="4">
    <source>
        <dbReference type="SMART" id="SM00322"/>
    </source>
</evidence>
<feature type="compositionally biased region" description="Polar residues" evidence="3">
    <location>
        <begin position="101"/>
        <end position="133"/>
    </location>
</feature>
<gene>
    <name evidence="5" type="ORF">BASA50_010350</name>
</gene>
<proteinExistence type="predicted"/>
<name>A0ABQ8EZ99_9FUNG</name>
<dbReference type="InterPro" id="IPR004087">
    <property type="entry name" value="KH_dom"/>
</dbReference>
<evidence type="ECO:0000313" key="6">
    <source>
        <dbReference type="Proteomes" id="UP001648503"/>
    </source>
</evidence>
<feature type="domain" description="K Homology" evidence="4">
    <location>
        <begin position="245"/>
        <end position="316"/>
    </location>
</feature>
<keyword evidence="1" id="KW-0677">Repeat</keyword>
<dbReference type="Pfam" id="PF00013">
    <property type="entry name" value="KH_1"/>
    <property type="match status" value="3"/>
</dbReference>
<reference evidence="5 6" key="1">
    <citation type="submission" date="2021-02" db="EMBL/GenBank/DDBJ databases">
        <title>Variation within the Batrachochytrium salamandrivorans European outbreak.</title>
        <authorList>
            <person name="Kelly M."/>
            <person name="Pasmans F."/>
            <person name="Shea T.P."/>
            <person name="Munoz J.F."/>
            <person name="Carranza S."/>
            <person name="Cuomo C.A."/>
            <person name="Martel A."/>
        </authorList>
    </citation>
    <scope>NUCLEOTIDE SEQUENCE [LARGE SCALE GENOMIC DNA]</scope>
    <source>
        <strain evidence="5 6">AMFP18/2</strain>
    </source>
</reference>
<evidence type="ECO:0000256" key="1">
    <source>
        <dbReference type="ARBA" id="ARBA00022737"/>
    </source>
</evidence>
<evidence type="ECO:0000256" key="3">
    <source>
        <dbReference type="SAM" id="MobiDB-lite"/>
    </source>
</evidence>
<dbReference type="Proteomes" id="UP001648503">
    <property type="component" value="Unassembled WGS sequence"/>
</dbReference>
<dbReference type="InterPro" id="IPR004088">
    <property type="entry name" value="KH_dom_type_1"/>
</dbReference>
<keyword evidence="2" id="KW-0694">RNA-binding</keyword>
<feature type="compositionally biased region" description="Basic and acidic residues" evidence="3">
    <location>
        <begin position="12"/>
        <end position="23"/>
    </location>
</feature>